<proteinExistence type="predicted"/>
<reference evidence="2 3" key="2">
    <citation type="submission" date="2018-11" db="EMBL/GenBank/DDBJ databases">
        <authorList>
            <consortium name="Pathogen Informatics"/>
        </authorList>
    </citation>
    <scope>NUCLEOTIDE SEQUENCE [LARGE SCALE GENOMIC DNA]</scope>
</reference>
<reference evidence="4" key="1">
    <citation type="submission" date="2016-06" db="UniProtKB">
        <authorList>
            <consortium name="WormBaseParasite"/>
        </authorList>
    </citation>
    <scope>IDENTIFICATION</scope>
</reference>
<evidence type="ECO:0000313" key="4">
    <source>
        <dbReference type="WBParaSite" id="GPUH_0001436001-mRNA-1"/>
    </source>
</evidence>
<dbReference type="WBParaSite" id="GPUH_0001436001-mRNA-1">
    <property type="protein sequence ID" value="GPUH_0001436001-mRNA-1"/>
    <property type="gene ID" value="GPUH_0001436001"/>
</dbReference>
<dbReference type="PROSITE" id="PS50234">
    <property type="entry name" value="VWFA"/>
    <property type="match status" value="1"/>
</dbReference>
<dbReference type="Gene3D" id="3.40.50.410">
    <property type="entry name" value="von Willebrand factor, type A domain"/>
    <property type="match status" value="2"/>
</dbReference>
<dbReference type="OrthoDB" id="6132182at2759"/>
<dbReference type="Proteomes" id="UP000271098">
    <property type="component" value="Unassembled WGS sequence"/>
</dbReference>
<dbReference type="EMBL" id="UYRT01081154">
    <property type="protein sequence ID" value="VDN23996.1"/>
    <property type="molecule type" value="Genomic_DNA"/>
</dbReference>
<dbReference type="InterPro" id="IPR036465">
    <property type="entry name" value="vWFA_dom_sf"/>
</dbReference>
<gene>
    <name evidence="2" type="ORF">GPUH_LOCUS14341</name>
</gene>
<protein>
    <submittedName>
        <fullName evidence="4">VWFA domain-containing protein</fullName>
    </submittedName>
</protein>
<feature type="domain" description="VWFA" evidence="1">
    <location>
        <begin position="1"/>
        <end position="73"/>
    </location>
</feature>
<evidence type="ECO:0000313" key="3">
    <source>
        <dbReference type="Proteomes" id="UP000271098"/>
    </source>
</evidence>
<name>A0A183E050_9BILA</name>
<organism evidence="4">
    <name type="scientific">Gongylonema pulchrum</name>
    <dbReference type="NCBI Taxonomy" id="637853"/>
    <lineage>
        <taxon>Eukaryota</taxon>
        <taxon>Metazoa</taxon>
        <taxon>Ecdysozoa</taxon>
        <taxon>Nematoda</taxon>
        <taxon>Chromadorea</taxon>
        <taxon>Rhabditida</taxon>
        <taxon>Spirurina</taxon>
        <taxon>Spiruromorpha</taxon>
        <taxon>Spiruroidea</taxon>
        <taxon>Gongylonematidae</taxon>
        <taxon>Gongylonema</taxon>
    </lineage>
</organism>
<dbReference type="InterPro" id="IPR002035">
    <property type="entry name" value="VWF_A"/>
</dbReference>
<dbReference type="AlphaFoldDB" id="A0A183E050"/>
<evidence type="ECO:0000259" key="1">
    <source>
        <dbReference type="PROSITE" id="PS50234"/>
    </source>
</evidence>
<sequence>MIVLISDGNSQDRWEELLAAADRLRATDANVYAVTASHDYYFRELELYAGSKWLVYVDARKRQFLDDAELSVMQCQSPANSISSPAPSVCLVFFYNLFGRMIVLISDGNSQDRWEELLAAADRLRATDANVYAVTASHDYYFRELELYAGSKWLVYVDARKRQFLDDAELSVMQCQSPENSISSPAPSNEFTVTAQTPFALSDTLLLSKVSSEG</sequence>
<evidence type="ECO:0000313" key="2">
    <source>
        <dbReference type="EMBL" id="VDN23996.1"/>
    </source>
</evidence>
<keyword evidence="3" id="KW-1185">Reference proteome</keyword>
<accession>A0A183E050</accession>
<dbReference type="SUPFAM" id="SSF53300">
    <property type="entry name" value="vWA-like"/>
    <property type="match status" value="2"/>
</dbReference>